<keyword evidence="2" id="KW-1185">Reference proteome</keyword>
<evidence type="ECO:0000313" key="2">
    <source>
        <dbReference type="Proteomes" id="UP001458880"/>
    </source>
</evidence>
<evidence type="ECO:0000313" key="1">
    <source>
        <dbReference type="EMBL" id="KAK9739160.1"/>
    </source>
</evidence>
<proteinExistence type="predicted"/>
<dbReference type="GO" id="GO:0061343">
    <property type="term" value="P:cell adhesion involved in heart morphogenesis"/>
    <property type="evidence" value="ECO:0007669"/>
    <property type="project" value="TreeGrafter"/>
</dbReference>
<protein>
    <recommendedName>
        <fullName evidence="3">Endonuclease/exonuclease/phosphatase domain-containing protein</fullName>
    </recommendedName>
</protein>
<comment type="caution">
    <text evidence="1">The sequence shown here is derived from an EMBL/GenBank/DDBJ whole genome shotgun (WGS) entry which is preliminary data.</text>
</comment>
<reference evidence="1 2" key="1">
    <citation type="journal article" date="2024" name="BMC Genomics">
        <title>De novo assembly and annotation of Popillia japonica's genome with initial clues to its potential as an invasive pest.</title>
        <authorList>
            <person name="Cucini C."/>
            <person name="Boschi S."/>
            <person name="Funari R."/>
            <person name="Cardaioli E."/>
            <person name="Iannotti N."/>
            <person name="Marturano G."/>
            <person name="Paoli F."/>
            <person name="Bruttini M."/>
            <person name="Carapelli A."/>
            <person name="Frati F."/>
            <person name="Nardi F."/>
        </authorList>
    </citation>
    <scope>NUCLEOTIDE SEQUENCE [LARGE SCALE GENOMIC DNA]</scope>
    <source>
        <strain evidence="1">DMR45628</strain>
    </source>
</reference>
<dbReference type="GO" id="GO:0007508">
    <property type="term" value="P:larval heart development"/>
    <property type="evidence" value="ECO:0007669"/>
    <property type="project" value="TreeGrafter"/>
</dbReference>
<dbReference type="AlphaFoldDB" id="A0AAW1LZ14"/>
<gene>
    <name evidence="1" type="ORF">QE152_g9253</name>
</gene>
<dbReference type="PANTHER" id="PTHR33395">
    <property type="entry name" value="TRANSCRIPTASE, PUTATIVE-RELATED-RELATED"/>
    <property type="match status" value="1"/>
</dbReference>
<dbReference type="Proteomes" id="UP001458880">
    <property type="component" value="Unassembled WGS sequence"/>
</dbReference>
<organism evidence="1 2">
    <name type="scientific">Popillia japonica</name>
    <name type="common">Japanese beetle</name>
    <dbReference type="NCBI Taxonomy" id="7064"/>
    <lineage>
        <taxon>Eukaryota</taxon>
        <taxon>Metazoa</taxon>
        <taxon>Ecdysozoa</taxon>
        <taxon>Arthropoda</taxon>
        <taxon>Hexapoda</taxon>
        <taxon>Insecta</taxon>
        <taxon>Pterygota</taxon>
        <taxon>Neoptera</taxon>
        <taxon>Endopterygota</taxon>
        <taxon>Coleoptera</taxon>
        <taxon>Polyphaga</taxon>
        <taxon>Scarabaeiformia</taxon>
        <taxon>Scarabaeidae</taxon>
        <taxon>Rutelinae</taxon>
        <taxon>Popillia</taxon>
    </lineage>
</organism>
<dbReference type="PANTHER" id="PTHR33395:SF22">
    <property type="entry name" value="REVERSE TRANSCRIPTASE DOMAIN-CONTAINING PROTEIN"/>
    <property type="match status" value="1"/>
</dbReference>
<evidence type="ECO:0008006" key="3">
    <source>
        <dbReference type="Google" id="ProtNLM"/>
    </source>
</evidence>
<accession>A0AAW1LZ14</accession>
<name>A0AAW1LZ14_POPJA</name>
<dbReference type="GO" id="GO:0031012">
    <property type="term" value="C:extracellular matrix"/>
    <property type="evidence" value="ECO:0007669"/>
    <property type="project" value="TreeGrafter"/>
</dbReference>
<sequence length="291" mass="33536">MSKTVHNLEQRERLQNLEIQGLPQVENENFFAVLKDIGDVIKCSINEEDIEVVPPGDDAAYQFFVANLSSVTDRADTDIFLILGDFNRPNITWICKGNTLEPLSYDNKSIDFIDTLSYCNSMQFNSISNSDGRLLDLANNYIIESLTLSDGRLLDLANNYIIESLTLCNSPLIQIDNYHPALDITIINCNARCLRYNNAPTRLFRKGNYTLINEELASLRWLEDLNSIDDIDKAVDYFYSVLSKIINKHVPLRVNLGNRFPHWFSLSTVKAIKKAKYHKRWKLYRNKLFNI</sequence>
<dbReference type="EMBL" id="JASPKY010000078">
    <property type="protein sequence ID" value="KAK9739160.1"/>
    <property type="molecule type" value="Genomic_DNA"/>
</dbReference>